<dbReference type="Proteomes" id="UP001212189">
    <property type="component" value="Chromosome"/>
</dbReference>
<proteinExistence type="predicted"/>
<organism evidence="1 2">
    <name type="scientific">Denitrificimonas caeni</name>
    <dbReference type="NCBI Taxonomy" id="521720"/>
    <lineage>
        <taxon>Bacteria</taxon>
        <taxon>Pseudomonadati</taxon>
        <taxon>Pseudomonadota</taxon>
        <taxon>Gammaproteobacteria</taxon>
        <taxon>Pseudomonadales</taxon>
        <taxon>Pseudomonadaceae</taxon>
        <taxon>Denitrificimonas</taxon>
    </lineage>
</organism>
<keyword evidence="2" id="KW-1185">Reference proteome</keyword>
<dbReference type="AlphaFoldDB" id="A0AAF0AJ72"/>
<dbReference type="RefSeq" id="WP_269818110.1">
    <property type="nucleotide sequence ID" value="NZ_CP114976.1"/>
</dbReference>
<accession>A0AAF0AJ72</accession>
<dbReference type="KEGG" id="dce:O6P33_12575"/>
<evidence type="ECO:0000313" key="2">
    <source>
        <dbReference type="Proteomes" id="UP001212189"/>
    </source>
</evidence>
<sequence length="601" mass="67338">MDTPSLKLRLRVPTPEQTHLAFCKPSVRDLKLWIQNLPKANIGETARLLYQALIELNQFKTSADNRVQLLELLRPEVMFINAQLGRHFLNNSVMLDERAQKVANLSQALQNHLTTGYKIAIIDSIGQRGTTLALALQRTMHSMYASLVRTYQLYYPAVTNFWLELHQVYWIARKNNVHTQPIRDALLTNLSEQSVEAAYSCALLLSCSRVNQMRQSDIAIVGLTLPNWCHLATLQKAELPSSLFVVNLNSDAPPRYKELLADDNNAARLGFNTQDLAEALVEYQQSLENKKIKKRIDVPESMSSTLLAQLCSAWGDIAKRDFHRISSKGTLQICLGMSAVHYYLAGQETFESTLKLQQVALVEYQTDNSPPDIWANAIDAEIAAEKDPLLTDLIEYEAPPPSSENPAESTAETQASSAKLYPIYTLDIVNHSPGGYCLVWHEQAPPQLQAGEIIALRESKDKPWATAVIRWIRQVGTASTQIGIELIAPNAQPCGLQLLRNNEKSSLFLRALLVPEIPALSRPASVIAPRIPFQEGHKVAINQQGKELKAILTKRSLHTGSICQFEYRLLTVSQPVETPRTTPTVKELTKHEDFDSLWKSL</sequence>
<dbReference type="EMBL" id="CP114976">
    <property type="protein sequence ID" value="WBE25165.1"/>
    <property type="molecule type" value="Genomic_DNA"/>
</dbReference>
<name>A0AAF0AJ72_9GAMM</name>
<protein>
    <submittedName>
        <fullName evidence="1">Molecular chaperone</fullName>
    </submittedName>
</protein>
<gene>
    <name evidence="1" type="ORF">O6P33_12575</name>
</gene>
<reference evidence="1 2" key="1">
    <citation type="submission" date="2022-12" db="EMBL/GenBank/DDBJ databases">
        <title>Coexistence and Characterization of a Novel Tigecycline Resistance gene tet(X) variant and blaNDM-1 in a Pseudomonas caeni Isolate of Chicken Origin.</title>
        <authorList>
            <person name="Lu X."/>
            <person name="Zhang L."/>
            <person name="Li R."/>
            <person name="Wang Z."/>
        </authorList>
    </citation>
    <scope>NUCLEOTIDE SEQUENCE [LARGE SCALE GENOMIC DNA]</scope>
    <source>
        <strain evidence="1 2">CE14</strain>
    </source>
</reference>
<evidence type="ECO:0000313" key="1">
    <source>
        <dbReference type="EMBL" id="WBE25165.1"/>
    </source>
</evidence>